<dbReference type="AlphaFoldDB" id="A0A0S7ESW8"/>
<gene>
    <name evidence="1" type="primary">PPUP8236</name>
</gene>
<dbReference type="EMBL" id="GBYX01475710">
    <property type="protein sequence ID" value="JAO05966.1"/>
    <property type="molecule type" value="Transcribed_RNA"/>
</dbReference>
<proteinExistence type="predicted"/>
<evidence type="ECO:0000313" key="1">
    <source>
        <dbReference type="EMBL" id="JAO05966.1"/>
    </source>
</evidence>
<sequence length="113" mass="12974">MSQSSYQTVTQISIQYEKHQIKKKKKLPHSKKTFHNSKQLFQNEVNLFQHFSQTCPSAPKYLQLRILRGGQVCCEHTHSEVRGDPESDRQPGVMKHIVGFPPPTVRSCPCAKL</sequence>
<protein>
    <submittedName>
        <fullName evidence="1">PPUP8236</fullName>
    </submittedName>
</protein>
<accession>A0A0S7ESW8</accession>
<reference evidence="1" key="1">
    <citation type="submission" date="2014-12" db="EMBL/GenBank/DDBJ databases">
        <title>Parallel Evolution in Life History Adaptation Evident in the Tissue-Specific Poeciliopsis prolifica transcriptome.</title>
        <authorList>
            <person name="Jue N.K."/>
            <person name="Foley R.J."/>
            <person name="Obergfell C."/>
            <person name="Reznick D.N."/>
            <person name="O'Neill R.J."/>
            <person name="O'Neill M.J."/>
        </authorList>
    </citation>
    <scope>NUCLEOTIDE SEQUENCE</scope>
</reference>
<organism evidence="1">
    <name type="scientific">Poeciliopsis prolifica</name>
    <name type="common">blackstripe livebearer</name>
    <dbReference type="NCBI Taxonomy" id="188132"/>
    <lineage>
        <taxon>Eukaryota</taxon>
        <taxon>Metazoa</taxon>
        <taxon>Chordata</taxon>
        <taxon>Craniata</taxon>
        <taxon>Vertebrata</taxon>
        <taxon>Euteleostomi</taxon>
        <taxon>Actinopterygii</taxon>
        <taxon>Neopterygii</taxon>
        <taxon>Teleostei</taxon>
        <taxon>Neoteleostei</taxon>
        <taxon>Acanthomorphata</taxon>
        <taxon>Ovalentaria</taxon>
        <taxon>Atherinomorphae</taxon>
        <taxon>Cyprinodontiformes</taxon>
        <taxon>Poeciliidae</taxon>
        <taxon>Poeciliinae</taxon>
        <taxon>Poeciliopsis</taxon>
    </lineage>
</organism>
<name>A0A0S7ESW8_9TELE</name>